<comment type="caution">
    <text evidence="3">The sequence shown here is derived from an EMBL/GenBank/DDBJ whole genome shotgun (WGS) entry which is preliminary data.</text>
</comment>
<evidence type="ECO:0000313" key="4">
    <source>
        <dbReference type="Proteomes" id="UP001367676"/>
    </source>
</evidence>
<gene>
    <name evidence="3" type="ORF">V9T40_001281</name>
</gene>
<dbReference type="InterPro" id="IPR008266">
    <property type="entry name" value="Tyr_kinase_AS"/>
</dbReference>
<feature type="chain" id="PRO_5042843231" description="CHK kinase-like domain-containing protein" evidence="1">
    <location>
        <begin position="24"/>
        <end position="615"/>
    </location>
</feature>
<dbReference type="InterPro" id="IPR011009">
    <property type="entry name" value="Kinase-like_dom_sf"/>
</dbReference>
<keyword evidence="4" id="KW-1185">Reference proteome</keyword>
<dbReference type="SUPFAM" id="SSF56112">
    <property type="entry name" value="Protein kinase-like (PK-like)"/>
    <property type="match status" value="2"/>
</dbReference>
<evidence type="ECO:0000259" key="2">
    <source>
        <dbReference type="SMART" id="SM00587"/>
    </source>
</evidence>
<dbReference type="GO" id="GO:0004672">
    <property type="term" value="F:protein kinase activity"/>
    <property type="evidence" value="ECO:0007669"/>
    <property type="project" value="InterPro"/>
</dbReference>
<evidence type="ECO:0000256" key="1">
    <source>
        <dbReference type="SAM" id="SignalP"/>
    </source>
</evidence>
<sequence>MLGFRKAITSCLGFLKKLFVAQAVIGTFTGNLEKSGDLKTAVDKFIEKFENENDVKIISFLAEDNVVKPGYNLLSGIVRLNFDYKKGKNTESGKVIIKVPSLTRLPYEILKSTSLFKREVYVYSTFLPKLYQLGNCKPFAPELYLATKDTVLVLEDLTVEGFEPGDRIKQFNLDECKAALNVLATYHALSYEYLRSLISSDRGWSFWNVKELEILVRLRKQTFNKFRELAEPHLNQVLYDKISQLEEEIITDPMKKEFPRQNPMTVIIHGDFRNDNILINHKGNLEVKLIDWQTSRKASPVLDLIFFFVTSVPLEEFKTHGDVLKNTYLDTLKKKLKSLNSIRNLEQSGDLKTAIDKFIKNFEIKNGVKIISFLAEDNVVKPGDILSGIVRLNFDYKKGKNTISGKVIIKVPSLTPLPYEFLKKTNLFTREVYVYSTLLPELYQLGNCKPFAPELYLATEDTVLVLEDLTVEGFEPGDRIKQLNLDECKAALNVLATYHALGYEYLRSLISSDPGWSFLNANQPTLLVQSQKETFNKFRQLVEPHLNQVLYNKISKLEEEIITDPMKMGFRGQNPMTVIIHGDFRNNNILINRKGNLEVKLVDWQNSRGLVLSWT</sequence>
<feature type="domain" description="CHK kinase-like" evidence="2">
    <location>
        <begin position="152"/>
        <end position="338"/>
    </location>
</feature>
<keyword evidence="1" id="KW-0732">Signal</keyword>
<evidence type="ECO:0000313" key="3">
    <source>
        <dbReference type="EMBL" id="KAK7580652.1"/>
    </source>
</evidence>
<dbReference type="SMART" id="SM00587">
    <property type="entry name" value="CHK"/>
    <property type="match status" value="1"/>
</dbReference>
<dbReference type="Pfam" id="PF02958">
    <property type="entry name" value="EcKL"/>
    <property type="match status" value="2"/>
</dbReference>
<organism evidence="3 4">
    <name type="scientific">Parthenolecanium corni</name>
    <dbReference type="NCBI Taxonomy" id="536013"/>
    <lineage>
        <taxon>Eukaryota</taxon>
        <taxon>Metazoa</taxon>
        <taxon>Ecdysozoa</taxon>
        <taxon>Arthropoda</taxon>
        <taxon>Hexapoda</taxon>
        <taxon>Insecta</taxon>
        <taxon>Pterygota</taxon>
        <taxon>Neoptera</taxon>
        <taxon>Paraneoptera</taxon>
        <taxon>Hemiptera</taxon>
        <taxon>Sternorrhyncha</taxon>
        <taxon>Coccoidea</taxon>
        <taxon>Coccidae</taxon>
        <taxon>Parthenolecanium</taxon>
    </lineage>
</organism>
<name>A0AAN9TB52_9HEMI</name>
<protein>
    <recommendedName>
        <fullName evidence="2">CHK kinase-like domain-containing protein</fullName>
    </recommendedName>
</protein>
<proteinExistence type="predicted"/>
<feature type="signal peptide" evidence="1">
    <location>
        <begin position="1"/>
        <end position="23"/>
    </location>
</feature>
<dbReference type="PANTHER" id="PTHR11012">
    <property type="entry name" value="PROTEIN KINASE-LIKE DOMAIN-CONTAINING"/>
    <property type="match status" value="1"/>
</dbReference>
<dbReference type="EMBL" id="JBBCAQ010000034">
    <property type="protein sequence ID" value="KAK7580652.1"/>
    <property type="molecule type" value="Genomic_DNA"/>
</dbReference>
<dbReference type="InterPro" id="IPR015897">
    <property type="entry name" value="CHK_kinase-like"/>
</dbReference>
<reference evidence="3 4" key="1">
    <citation type="submission" date="2024-03" db="EMBL/GenBank/DDBJ databases">
        <title>Adaptation during the transition from Ophiocordyceps entomopathogen to insect associate is accompanied by gene loss and intensified selection.</title>
        <authorList>
            <person name="Ward C.M."/>
            <person name="Onetto C.A."/>
            <person name="Borneman A.R."/>
        </authorList>
    </citation>
    <scope>NUCLEOTIDE SEQUENCE [LARGE SCALE GENOMIC DNA]</scope>
    <source>
        <strain evidence="3">AWRI1</strain>
        <tissue evidence="3">Single Adult Female</tissue>
    </source>
</reference>
<dbReference type="PROSITE" id="PS00109">
    <property type="entry name" value="PROTEIN_KINASE_TYR"/>
    <property type="match status" value="1"/>
</dbReference>
<dbReference type="Proteomes" id="UP001367676">
    <property type="component" value="Unassembled WGS sequence"/>
</dbReference>
<dbReference type="InterPro" id="IPR004119">
    <property type="entry name" value="EcKL"/>
</dbReference>
<dbReference type="Gene3D" id="3.90.1200.10">
    <property type="match status" value="2"/>
</dbReference>
<dbReference type="AlphaFoldDB" id="A0AAN9TB52"/>
<accession>A0AAN9TB52</accession>
<dbReference type="PANTHER" id="PTHR11012:SF30">
    <property type="entry name" value="PROTEIN KINASE-LIKE DOMAIN-CONTAINING"/>
    <property type="match status" value="1"/>
</dbReference>